<protein>
    <submittedName>
        <fullName evidence="2">Uncharacterized protein</fullName>
    </submittedName>
</protein>
<sequence>MMSYMGEKTAVNGCSALETTGFFDFRCKRSTEADMVDATLDKGKGERSELPAPETTHDLNRGN</sequence>
<evidence type="ECO:0000313" key="3">
    <source>
        <dbReference type="Proteomes" id="UP000632063"/>
    </source>
</evidence>
<comment type="caution">
    <text evidence="2">The sequence shown here is derived from an EMBL/GenBank/DDBJ whole genome shotgun (WGS) entry which is preliminary data.</text>
</comment>
<reference evidence="3" key="1">
    <citation type="submission" date="2020-09" db="EMBL/GenBank/DDBJ databases">
        <title>The genome sequence of strain Labrenzia suaedae 4C16A.</title>
        <authorList>
            <person name="Liu Y."/>
        </authorList>
    </citation>
    <scope>NUCLEOTIDE SEQUENCE [LARGE SCALE GENOMIC DNA]</scope>
    <source>
        <strain evidence="3">4C16A</strain>
    </source>
</reference>
<organism evidence="2 3">
    <name type="scientific">Roseibium litorale</name>
    <dbReference type="NCBI Taxonomy" id="2803841"/>
    <lineage>
        <taxon>Bacteria</taxon>
        <taxon>Pseudomonadati</taxon>
        <taxon>Pseudomonadota</taxon>
        <taxon>Alphaproteobacteria</taxon>
        <taxon>Hyphomicrobiales</taxon>
        <taxon>Stappiaceae</taxon>
        <taxon>Roseibium</taxon>
    </lineage>
</organism>
<gene>
    <name evidence="2" type="ORF">IG616_02960</name>
</gene>
<dbReference type="Proteomes" id="UP000632063">
    <property type="component" value="Unassembled WGS sequence"/>
</dbReference>
<accession>A0ABR9CID0</accession>
<reference evidence="2 3" key="2">
    <citation type="journal article" date="2021" name="Int. J. Syst. Evol. Microbiol.">
        <title>Roseibium litorale sp. nov., isolated from a tidal flat sediment and proposal for the reclassification of Labrenzia polysiphoniae as Roseibium polysiphoniae comb. nov.</title>
        <authorList>
            <person name="Liu Y."/>
            <person name="Pei T."/>
            <person name="Du J."/>
            <person name="Chao M."/>
            <person name="Deng M.R."/>
            <person name="Zhu H."/>
        </authorList>
    </citation>
    <scope>NUCLEOTIDE SEQUENCE [LARGE SCALE GENOMIC DNA]</scope>
    <source>
        <strain evidence="2 3">4C16A</strain>
    </source>
</reference>
<evidence type="ECO:0000256" key="1">
    <source>
        <dbReference type="SAM" id="MobiDB-lite"/>
    </source>
</evidence>
<proteinExistence type="predicted"/>
<evidence type="ECO:0000313" key="2">
    <source>
        <dbReference type="EMBL" id="MBD8890493.1"/>
    </source>
</evidence>
<name>A0ABR9CID0_9HYPH</name>
<dbReference type="EMBL" id="JACYXI010000001">
    <property type="protein sequence ID" value="MBD8890493.1"/>
    <property type="molecule type" value="Genomic_DNA"/>
</dbReference>
<dbReference type="RefSeq" id="WP_192146210.1">
    <property type="nucleotide sequence ID" value="NZ_JACYXI010000001.1"/>
</dbReference>
<feature type="region of interest" description="Disordered" evidence="1">
    <location>
        <begin position="39"/>
        <end position="63"/>
    </location>
</feature>
<keyword evidence="3" id="KW-1185">Reference proteome</keyword>